<dbReference type="OrthoDB" id="9807874at2"/>
<keyword evidence="5" id="KW-1133">Transmembrane helix</keyword>
<protein>
    <submittedName>
        <fullName evidence="9">Rhomboid family intramembrane serine protease</fullName>
    </submittedName>
</protein>
<sequence length="281" mass="30625">MSTPNTPPACYRHSGAPARVACTRCNRPICPDCMTTAAVGFQCPDCVQEGKKSVRAVRTVFGGRVHDGRPLVTYTLMAACAVVGVLQIVIPGFTQDFSMWPLRVAFFDQWYRMITSGFLHYGVVHLLFNMWALYVVGPPLESWLGRARFSVLYGVSLLGGSTLIYLMAPLNTAHAGASGAIFGLFAATYVVAKRLQFDVRSVTMLIVLNLVITFAIPGISWQGHVGGLITGALIACAYAFSPERYRTLFHVGVPVALLAVFVTLTVWRTEQLRSLITIVSS</sequence>
<feature type="domain" description="Peptidase S54 rhomboid" evidence="8">
    <location>
        <begin position="109"/>
        <end position="237"/>
    </location>
</feature>
<gene>
    <name evidence="9" type="ORF">BST26_14125</name>
</gene>
<keyword evidence="9" id="KW-0645">Protease</keyword>
<evidence type="ECO:0000313" key="9">
    <source>
        <dbReference type="EMBL" id="ORA68579.1"/>
    </source>
</evidence>
<keyword evidence="10" id="KW-1185">Reference proteome</keyword>
<evidence type="ECO:0000313" key="10">
    <source>
        <dbReference type="Proteomes" id="UP000192801"/>
    </source>
</evidence>
<dbReference type="STRING" id="444597.BST26_14125"/>
<evidence type="ECO:0000256" key="2">
    <source>
        <dbReference type="ARBA" id="ARBA00009045"/>
    </source>
</evidence>
<dbReference type="InterPro" id="IPR000315">
    <property type="entry name" value="Znf_B-box"/>
</dbReference>
<dbReference type="Pfam" id="PF00643">
    <property type="entry name" value="zf-B_box"/>
    <property type="match status" value="1"/>
</dbReference>
<evidence type="ECO:0000259" key="7">
    <source>
        <dbReference type="Pfam" id="PF00643"/>
    </source>
</evidence>
<reference evidence="9 10" key="1">
    <citation type="submission" date="2016-12" db="EMBL/GenBank/DDBJ databases">
        <title>The new phylogeny of genus Mycobacterium.</title>
        <authorList>
            <person name="Tortoli E."/>
            <person name="Trovato A."/>
            <person name="Cirillo D.M."/>
        </authorList>
    </citation>
    <scope>NUCLEOTIDE SEQUENCE [LARGE SCALE GENOMIC DNA]</scope>
    <source>
        <strain evidence="9 10">DSM 45130</strain>
    </source>
</reference>
<dbReference type="Proteomes" id="UP000192801">
    <property type="component" value="Unassembled WGS sequence"/>
</dbReference>
<dbReference type="InterPro" id="IPR050925">
    <property type="entry name" value="Rhomboid_protease_S54"/>
</dbReference>
<dbReference type="GO" id="GO:0004252">
    <property type="term" value="F:serine-type endopeptidase activity"/>
    <property type="evidence" value="ECO:0007669"/>
    <property type="project" value="InterPro"/>
</dbReference>
<comment type="similarity">
    <text evidence="2">Belongs to the peptidase S54 family.</text>
</comment>
<dbReference type="GO" id="GO:0008270">
    <property type="term" value="F:zinc ion binding"/>
    <property type="evidence" value="ECO:0007669"/>
    <property type="project" value="InterPro"/>
</dbReference>
<dbReference type="SUPFAM" id="SSF57845">
    <property type="entry name" value="B-box zinc-binding domain"/>
    <property type="match status" value="1"/>
</dbReference>
<keyword evidence="4" id="KW-0378">Hydrolase</keyword>
<dbReference type="SUPFAM" id="SSF144091">
    <property type="entry name" value="Rhomboid-like"/>
    <property type="match status" value="1"/>
</dbReference>
<dbReference type="Pfam" id="PF01694">
    <property type="entry name" value="Rhomboid"/>
    <property type="match status" value="1"/>
</dbReference>
<dbReference type="GO" id="GO:0016020">
    <property type="term" value="C:membrane"/>
    <property type="evidence" value="ECO:0007669"/>
    <property type="project" value="UniProtKB-SubCell"/>
</dbReference>
<dbReference type="InterPro" id="IPR035952">
    <property type="entry name" value="Rhomboid-like_sf"/>
</dbReference>
<dbReference type="RefSeq" id="WP_083031780.1">
    <property type="nucleotide sequence ID" value="NZ_AP022618.1"/>
</dbReference>
<evidence type="ECO:0000256" key="4">
    <source>
        <dbReference type="ARBA" id="ARBA00022801"/>
    </source>
</evidence>
<feature type="domain" description="B box-type" evidence="7">
    <location>
        <begin position="7"/>
        <end position="36"/>
    </location>
</feature>
<dbReference type="Gene3D" id="1.20.1540.10">
    <property type="entry name" value="Rhomboid-like"/>
    <property type="match status" value="1"/>
</dbReference>
<name>A0A1X0D8N5_9MYCO</name>
<keyword evidence="6" id="KW-0472">Membrane</keyword>
<dbReference type="PANTHER" id="PTHR43731">
    <property type="entry name" value="RHOMBOID PROTEASE"/>
    <property type="match status" value="1"/>
</dbReference>
<organism evidence="9 10">
    <name type="scientific">Mycolicibacterium insubricum</name>
    <dbReference type="NCBI Taxonomy" id="444597"/>
    <lineage>
        <taxon>Bacteria</taxon>
        <taxon>Bacillati</taxon>
        <taxon>Actinomycetota</taxon>
        <taxon>Actinomycetes</taxon>
        <taxon>Mycobacteriales</taxon>
        <taxon>Mycobacteriaceae</taxon>
        <taxon>Mycolicibacterium</taxon>
    </lineage>
</organism>
<comment type="caution">
    <text evidence="9">The sequence shown here is derived from an EMBL/GenBank/DDBJ whole genome shotgun (WGS) entry which is preliminary data.</text>
</comment>
<evidence type="ECO:0000256" key="5">
    <source>
        <dbReference type="ARBA" id="ARBA00022989"/>
    </source>
</evidence>
<proteinExistence type="inferred from homology"/>
<evidence type="ECO:0000256" key="1">
    <source>
        <dbReference type="ARBA" id="ARBA00004141"/>
    </source>
</evidence>
<dbReference type="InterPro" id="IPR022764">
    <property type="entry name" value="Peptidase_S54_rhomboid_dom"/>
</dbReference>
<evidence type="ECO:0000256" key="6">
    <source>
        <dbReference type="ARBA" id="ARBA00023136"/>
    </source>
</evidence>
<evidence type="ECO:0000259" key="8">
    <source>
        <dbReference type="Pfam" id="PF01694"/>
    </source>
</evidence>
<comment type="subcellular location">
    <subcellularLocation>
        <location evidence="1">Membrane</location>
        <topology evidence="1">Multi-pass membrane protein</topology>
    </subcellularLocation>
</comment>
<dbReference type="GO" id="GO:0006508">
    <property type="term" value="P:proteolysis"/>
    <property type="evidence" value="ECO:0007669"/>
    <property type="project" value="UniProtKB-KW"/>
</dbReference>
<keyword evidence="3" id="KW-0812">Transmembrane</keyword>
<dbReference type="EMBL" id="MVHS01000035">
    <property type="protein sequence ID" value="ORA68579.1"/>
    <property type="molecule type" value="Genomic_DNA"/>
</dbReference>
<dbReference type="AlphaFoldDB" id="A0A1X0D8N5"/>
<dbReference type="PANTHER" id="PTHR43731:SF14">
    <property type="entry name" value="PRESENILIN-ASSOCIATED RHOMBOID-LIKE PROTEIN, MITOCHONDRIAL"/>
    <property type="match status" value="1"/>
</dbReference>
<accession>A0A1X0D8N5</accession>
<evidence type="ECO:0000256" key="3">
    <source>
        <dbReference type="ARBA" id="ARBA00022692"/>
    </source>
</evidence>